<organism evidence="2 3">
    <name type="scientific">Sesamum alatum</name>
    <dbReference type="NCBI Taxonomy" id="300844"/>
    <lineage>
        <taxon>Eukaryota</taxon>
        <taxon>Viridiplantae</taxon>
        <taxon>Streptophyta</taxon>
        <taxon>Embryophyta</taxon>
        <taxon>Tracheophyta</taxon>
        <taxon>Spermatophyta</taxon>
        <taxon>Magnoliopsida</taxon>
        <taxon>eudicotyledons</taxon>
        <taxon>Gunneridae</taxon>
        <taxon>Pentapetalae</taxon>
        <taxon>asterids</taxon>
        <taxon>lamiids</taxon>
        <taxon>Lamiales</taxon>
        <taxon>Pedaliaceae</taxon>
        <taxon>Sesamum</taxon>
    </lineage>
</organism>
<comment type="caution">
    <text evidence="2">The sequence shown here is derived from an EMBL/GenBank/DDBJ whole genome shotgun (WGS) entry which is preliminary data.</text>
</comment>
<dbReference type="AlphaFoldDB" id="A0AAE1Y108"/>
<feature type="compositionally biased region" description="Basic and acidic residues" evidence="1">
    <location>
        <begin position="38"/>
        <end position="47"/>
    </location>
</feature>
<proteinExistence type="predicted"/>
<dbReference type="EMBL" id="JACGWO010000008">
    <property type="protein sequence ID" value="KAK4421750.1"/>
    <property type="molecule type" value="Genomic_DNA"/>
</dbReference>
<reference evidence="2" key="1">
    <citation type="submission" date="2020-06" db="EMBL/GenBank/DDBJ databases">
        <authorList>
            <person name="Li T."/>
            <person name="Hu X."/>
            <person name="Zhang T."/>
            <person name="Song X."/>
            <person name="Zhang H."/>
            <person name="Dai N."/>
            <person name="Sheng W."/>
            <person name="Hou X."/>
            <person name="Wei L."/>
        </authorList>
    </citation>
    <scope>NUCLEOTIDE SEQUENCE</scope>
    <source>
        <strain evidence="2">3651</strain>
        <tissue evidence="2">Leaf</tissue>
    </source>
</reference>
<evidence type="ECO:0000256" key="1">
    <source>
        <dbReference type="SAM" id="MobiDB-lite"/>
    </source>
</evidence>
<name>A0AAE1Y108_9LAMI</name>
<accession>A0AAE1Y108</accession>
<dbReference type="Proteomes" id="UP001293254">
    <property type="component" value="Unassembled WGS sequence"/>
</dbReference>
<keyword evidence="3" id="KW-1185">Reference proteome</keyword>
<sequence>MSRGEQCLEEVADSNRQGAGEKGEGSVGSENGGAGVKVAEHGLRVEETDLGQTGGPHAEIGLGDKPQVVTGPAEKSQWAIGPKLTGKSGLIITMHEPQPSGMGAHIVPSTWSPKPPQPIQPQMCVLIAQSTQQSLKALNGQAGSKTMVAQLTQLEKPESGMAASLQINASCTETEGIPAVKAHLNRGETLGDYDGHMGSATPHR</sequence>
<evidence type="ECO:0000313" key="3">
    <source>
        <dbReference type="Proteomes" id="UP001293254"/>
    </source>
</evidence>
<protein>
    <submittedName>
        <fullName evidence="2">Uncharacterized protein</fullName>
    </submittedName>
</protein>
<reference evidence="2" key="2">
    <citation type="journal article" date="2024" name="Plant">
        <title>Genomic evolution and insights into agronomic trait innovations of Sesamum species.</title>
        <authorList>
            <person name="Miao H."/>
            <person name="Wang L."/>
            <person name="Qu L."/>
            <person name="Liu H."/>
            <person name="Sun Y."/>
            <person name="Le M."/>
            <person name="Wang Q."/>
            <person name="Wei S."/>
            <person name="Zheng Y."/>
            <person name="Lin W."/>
            <person name="Duan Y."/>
            <person name="Cao H."/>
            <person name="Xiong S."/>
            <person name="Wang X."/>
            <person name="Wei L."/>
            <person name="Li C."/>
            <person name="Ma Q."/>
            <person name="Ju M."/>
            <person name="Zhao R."/>
            <person name="Li G."/>
            <person name="Mu C."/>
            <person name="Tian Q."/>
            <person name="Mei H."/>
            <person name="Zhang T."/>
            <person name="Gao T."/>
            <person name="Zhang H."/>
        </authorList>
    </citation>
    <scope>NUCLEOTIDE SEQUENCE</scope>
    <source>
        <strain evidence="2">3651</strain>
    </source>
</reference>
<gene>
    <name evidence="2" type="ORF">Salat_2125600</name>
</gene>
<evidence type="ECO:0000313" key="2">
    <source>
        <dbReference type="EMBL" id="KAK4421750.1"/>
    </source>
</evidence>
<feature type="region of interest" description="Disordered" evidence="1">
    <location>
        <begin position="1"/>
        <end position="76"/>
    </location>
</feature>